<dbReference type="Proteomes" id="UP000031521">
    <property type="component" value="Chromosome"/>
</dbReference>
<accession>A0A0B5DRY1</accession>
<dbReference type="InterPro" id="IPR036192">
    <property type="entry name" value="Cell_div_ZapA-like_sf"/>
</dbReference>
<dbReference type="GO" id="GO:0051301">
    <property type="term" value="P:cell division"/>
    <property type="evidence" value="ECO:0007669"/>
    <property type="project" value="UniProtKB-KW"/>
</dbReference>
<keyword evidence="1" id="KW-0175">Coiled coil</keyword>
<dbReference type="InterPro" id="IPR042233">
    <property type="entry name" value="Cell_div_ZapA_N"/>
</dbReference>
<organism evidence="2 3">
    <name type="scientific">Celeribacter indicus</name>
    <dbReference type="NCBI Taxonomy" id="1208324"/>
    <lineage>
        <taxon>Bacteria</taxon>
        <taxon>Pseudomonadati</taxon>
        <taxon>Pseudomonadota</taxon>
        <taxon>Alphaproteobacteria</taxon>
        <taxon>Rhodobacterales</taxon>
        <taxon>Roseobacteraceae</taxon>
        <taxon>Celeribacter</taxon>
    </lineage>
</organism>
<sequence>MPEVRISIGGKEFDVACQDGEEHFLKAAAALLDNEATVLASQIGRLPPERMLLMAGLMLADKTAGMEEQMRGLEDKLGAQEALIEEMRARPAPEPEKIEVPVVPAEVTDTLAEMAARAEAMADALEERLGMVNGT</sequence>
<keyword evidence="2" id="KW-0131">Cell cycle</keyword>
<dbReference type="Gene3D" id="3.30.160.880">
    <property type="entry name" value="Cell division protein ZapA protomer, N-terminal domain"/>
    <property type="match status" value="1"/>
</dbReference>
<dbReference type="OrthoDB" id="9797575at2"/>
<keyword evidence="2" id="KW-0132">Cell division</keyword>
<gene>
    <name evidence="2" type="ORF">P73_1568</name>
</gene>
<reference evidence="2 3" key="1">
    <citation type="journal article" date="2014" name="Int. J. Syst. Evol. Microbiol.">
        <title>Celeribacter indicus sp. nov., a polycyclic aromatic hydrocarbon-degrading bacterium from deep-sea sediment and reclassification of Huaishuia halophila as Celeribacter halophilus comb. nov.</title>
        <authorList>
            <person name="Lai Q."/>
            <person name="Cao J."/>
            <person name="Yuan J."/>
            <person name="Li F."/>
            <person name="Shao Z."/>
        </authorList>
    </citation>
    <scope>NUCLEOTIDE SEQUENCE [LARGE SCALE GENOMIC DNA]</scope>
    <source>
        <strain evidence="2">P73</strain>
    </source>
</reference>
<dbReference type="Pfam" id="PF05164">
    <property type="entry name" value="ZapA"/>
    <property type="match status" value="1"/>
</dbReference>
<dbReference type="STRING" id="1208324.P73_1568"/>
<evidence type="ECO:0000256" key="1">
    <source>
        <dbReference type="SAM" id="Coils"/>
    </source>
</evidence>
<dbReference type="KEGG" id="cid:P73_1568"/>
<feature type="coiled-coil region" evidence="1">
    <location>
        <begin position="70"/>
        <end position="128"/>
    </location>
</feature>
<dbReference type="RefSeq" id="WP_043869193.1">
    <property type="nucleotide sequence ID" value="NZ_CP004393.1"/>
</dbReference>
<dbReference type="AlphaFoldDB" id="A0A0B5DRY1"/>
<name>A0A0B5DRY1_9RHOB</name>
<evidence type="ECO:0000313" key="2">
    <source>
        <dbReference type="EMBL" id="AJE46283.1"/>
    </source>
</evidence>
<dbReference type="HOGENOM" id="CLU_133828_0_0_5"/>
<dbReference type="SUPFAM" id="SSF102829">
    <property type="entry name" value="Cell division protein ZapA-like"/>
    <property type="match status" value="1"/>
</dbReference>
<evidence type="ECO:0000313" key="3">
    <source>
        <dbReference type="Proteomes" id="UP000031521"/>
    </source>
</evidence>
<keyword evidence="3" id="KW-1185">Reference proteome</keyword>
<dbReference type="EMBL" id="CP004393">
    <property type="protein sequence ID" value="AJE46283.1"/>
    <property type="molecule type" value="Genomic_DNA"/>
</dbReference>
<dbReference type="InterPro" id="IPR007838">
    <property type="entry name" value="Cell_div_ZapA-like"/>
</dbReference>
<proteinExistence type="predicted"/>
<protein>
    <submittedName>
        <fullName evidence="2">Cell division protein ZapA</fullName>
    </submittedName>
</protein>